<evidence type="ECO:0000313" key="2">
    <source>
        <dbReference type="Proteomes" id="UP000464378"/>
    </source>
</evidence>
<evidence type="ECO:0000313" key="1">
    <source>
        <dbReference type="EMBL" id="VIP02209.1"/>
    </source>
</evidence>
<dbReference type="EMBL" id="LR586016">
    <property type="protein sequence ID" value="VIP02209.1"/>
    <property type="molecule type" value="Genomic_DNA"/>
</dbReference>
<dbReference type="KEGG" id="tim:GMBLW1_17510"/>
<dbReference type="AlphaFoldDB" id="A0A6C2YLV4"/>
<name>A0A6C2YLV4_9BACT</name>
<keyword evidence="2" id="KW-1185">Reference proteome</keyword>
<dbReference type="PROSITE" id="PS51257">
    <property type="entry name" value="PROKAR_LIPOPROTEIN"/>
    <property type="match status" value="1"/>
</dbReference>
<reference evidence="1" key="1">
    <citation type="submission" date="2019-04" db="EMBL/GenBank/DDBJ databases">
        <authorList>
            <consortium name="Science for Life Laboratories"/>
        </authorList>
    </citation>
    <scope>NUCLEOTIDE SEQUENCE</scope>
    <source>
        <strain evidence="1">MBLW1</strain>
    </source>
</reference>
<dbReference type="Proteomes" id="UP000464378">
    <property type="component" value="Chromosome"/>
</dbReference>
<organism evidence="1">
    <name type="scientific">Tuwongella immobilis</name>
    <dbReference type="NCBI Taxonomy" id="692036"/>
    <lineage>
        <taxon>Bacteria</taxon>
        <taxon>Pseudomonadati</taxon>
        <taxon>Planctomycetota</taxon>
        <taxon>Planctomycetia</taxon>
        <taxon>Gemmatales</taxon>
        <taxon>Gemmataceae</taxon>
        <taxon>Tuwongella</taxon>
    </lineage>
</organism>
<dbReference type="InParanoid" id="A0A6C2YLV4"/>
<protein>
    <submittedName>
        <fullName evidence="1">Uncharacterized protein</fullName>
    </submittedName>
</protein>
<dbReference type="RefSeq" id="WP_162657406.1">
    <property type="nucleotide sequence ID" value="NZ_LR593887.1"/>
</dbReference>
<sequence length="75" mass="8476">MRGQRAWWVALLVIWMGSGCCRMYDRWCGDRRHNDCSPCYSPPANACQPACYPQQQCAPNNGYIPPPPPAQGYGR</sequence>
<dbReference type="EMBL" id="LR593887">
    <property type="protein sequence ID" value="VTS00714.1"/>
    <property type="molecule type" value="Genomic_DNA"/>
</dbReference>
<gene>
    <name evidence="1" type="ORF">GMBLW1_17510</name>
</gene>
<accession>A0A6C2YLV4</accession>
<proteinExistence type="predicted"/>